<dbReference type="AlphaFoldDB" id="A2Z880"/>
<organism evidence="2 3">
    <name type="scientific">Oryza sativa subsp. indica</name>
    <name type="common">Rice</name>
    <dbReference type="NCBI Taxonomy" id="39946"/>
    <lineage>
        <taxon>Eukaryota</taxon>
        <taxon>Viridiplantae</taxon>
        <taxon>Streptophyta</taxon>
        <taxon>Embryophyta</taxon>
        <taxon>Tracheophyta</taxon>
        <taxon>Spermatophyta</taxon>
        <taxon>Magnoliopsida</taxon>
        <taxon>Liliopsida</taxon>
        <taxon>Poales</taxon>
        <taxon>Poaceae</taxon>
        <taxon>BOP clade</taxon>
        <taxon>Oryzoideae</taxon>
        <taxon>Oryzeae</taxon>
        <taxon>Oryzinae</taxon>
        <taxon>Oryza</taxon>
        <taxon>Oryza sativa</taxon>
    </lineage>
</organism>
<dbReference type="Gramene" id="BGIOSGA033083-TA">
    <property type="protein sequence ID" value="BGIOSGA033083-PA"/>
    <property type="gene ID" value="BGIOSGA033083"/>
</dbReference>
<feature type="compositionally biased region" description="Gly residues" evidence="1">
    <location>
        <begin position="23"/>
        <end position="39"/>
    </location>
</feature>
<dbReference type="EMBL" id="CM000135">
    <property type="protein sequence ID" value="EAY78814.1"/>
    <property type="molecule type" value="Genomic_DNA"/>
</dbReference>
<feature type="compositionally biased region" description="Basic and acidic residues" evidence="1">
    <location>
        <begin position="1"/>
        <end position="22"/>
    </location>
</feature>
<feature type="region of interest" description="Disordered" evidence="1">
    <location>
        <begin position="1"/>
        <end position="65"/>
    </location>
</feature>
<dbReference type="Proteomes" id="UP000007015">
    <property type="component" value="Chromosome 10"/>
</dbReference>
<gene>
    <name evidence="2" type="ORF">OsI_33918</name>
</gene>
<dbReference type="OMA" id="WYSGRIF"/>
<evidence type="ECO:0000256" key="1">
    <source>
        <dbReference type="SAM" id="MobiDB-lite"/>
    </source>
</evidence>
<protein>
    <submittedName>
        <fullName evidence="2">Uncharacterized protein</fullName>
    </submittedName>
</protein>
<dbReference type="HOGENOM" id="CLU_084337_0_0_1"/>
<accession>A2Z880</accession>
<evidence type="ECO:0000313" key="2">
    <source>
        <dbReference type="EMBL" id="EAY78814.1"/>
    </source>
</evidence>
<sequence>MDKARGGEGSDKGGRGGGRGDKGGQGGSRGYKGGQGGVGTSKEVVGKITEETSVTGGKPKQATGWKRTERDVLKLLKDPSVLTQPWSGVAVSNYNFKYDGLDDKWYSGRIFLNTKVEAGDSLTQTNGREARFWTFVEEENGNHPVVNADYIPPHWNETICYVLSAIREVVKKKCKIVDLNKTSKFRDAGQQGSRSSPATSRSVIEENLSWTDFRNIPFDPRSRLGFIDQDELHELCCTSIHSDILTDHWIGGALVCTRMPFERLITDMFDAQLVSGYFISCKPVTAAA</sequence>
<evidence type="ECO:0000313" key="3">
    <source>
        <dbReference type="Proteomes" id="UP000007015"/>
    </source>
</evidence>
<keyword evidence="3" id="KW-1185">Reference proteome</keyword>
<proteinExistence type="predicted"/>
<name>A2Z880_ORYSI</name>
<reference evidence="2 3" key="1">
    <citation type="journal article" date="2005" name="PLoS Biol.">
        <title>The genomes of Oryza sativa: a history of duplications.</title>
        <authorList>
            <person name="Yu J."/>
            <person name="Wang J."/>
            <person name="Lin W."/>
            <person name="Li S."/>
            <person name="Li H."/>
            <person name="Zhou J."/>
            <person name="Ni P."/>
            <person name="Dong W."/>
            <person name="Hu S."/>
            <person name="Zeng C."/>
            <person name="Zhang J."/>
            <person name="Zhang Y."/>
            <person name="Li R."/>
            <person name="Xu Z."/>
            <person name="Li S."/>
            <person name="Li X."/>
            <person name="Zheng H."/>
            <person name="Cong L."/>
            <person name="Lin L."/>
            <person name="Yin J."/>
            <person name="Geng J."/>
            <person name="Li G."/>
            <person name="Shi J."/>
            <person name="Liu J."/>
            <person name="Lv H."/>
            <person name="Li J."/>
            <person name="Wang J."/>
            <person name="Deng Y."/>
            <person name="Ran L."/>
            <person name="Shi X."/>
            <person name="Wang X."/>
            <person name="Wu Q."/>
            <person name="Li C."/>
            <person name="Ren X."/>
            <person name="Wang J."/>
            <person name="Wang X."/>
            <person name="Li D."/>
            <person name="Liu D."/>
            <person name="Zhang X."/>
            <person name="Ji Z."/>
            <person name="Zhao W."/>
            <person name="Sun Y."/>
            <person name="Zhang Z."/>
            <person name="Bao J."/>
            <person name="Han Y."/>
            <person name="Dong L."/>
            <person name="Ji J."/>
            <person name="Chen P."/>
            <person name="Wu S."/>
            <person name="Liu J."/>
            <person name="Xiao Y."/>
            <person name="Bu D."/>
            <person name="Tan J."/>
            <person name="Yang L."/>
            <person name="Ye C."/>
            <person name="Zhang J."/>
            <person name="Xu J."/>
            <person name="Zhou Y."/>
            <person name="Yu Y."/>
            <person name="Zhang B."/>
            <person name="Zhuang S."/>
            <person name="Wei H."/>
            <person name="Liu B."/>
            <person name="Lei M."/>
            <person name="Yu H."/>
            <person name="Li Y."/>
            <person name="Xu H."/>
            <person name="Wei S."/>
            <person name="He X."/>
            <person name="Fang L."/>
            <person name="Zhang Z."/>
            <person name="Zhang Y."/>
            <person name="Huang X."/>
            <person name="Su Z."/>
            <person name="Tong W."/>
            <person name="Li J."/>
            <person name="Tong Z."/>
            <person name="Li S."/>
            <person name="Ye J."/>
            <person name="Wang L."/>
            <person name="Fang L."/>
            <person name="Lei T."/>
            <person name="Chen C."/>
            <person name="Chen H."/>
            <person name="Xu Z."/>
            <person name="Li H."/>
            <person name="Huang H."/>
            <person name="Zhang F."/>
            <person name="Xu H."/>
            <person name="Li N."/>
            <person name="Zhao C."/>
            <person name="Li S."/>
            <person name="Dong L."/>
            <person name="Huang Y."/>
            <person name="Li L."/>
            <person name="Xi Y."/>
            <person name="Qi Q."/>
            <person name="Li W."/>
            <person name="Zhang B."/>
            <person name="Hu W."/>
            <person name="Zhang Y."/>
            <person name="Tian X."/>
            <person name="Jiao Y."/>
            <person name="Liang X."/>
            <person name="Jin J."/>
            <person name="Gao L."/>
            <person name="Zheng W."/>
            <person name="Hao B."/>
            <person name="Liu S."/>
            <person name="Wang W."/>
            <person name="Yuan L."/>
            <person name="Cao M."/>
            <person name="McDermott J."/>
            <person name="Samudrala R."/>
            <person name="Wang J."/>
            <person name="Wong G.K."/>
            <person name="Yang H."/>
        </authorList>
    </citation>
    <scope>NUCLEOTIDE SEQUENCE [LARGE SCALE GENOMIC DNA]</scope>
    <source>
        <strain evidence="3">cv. 93-11</strain>
    </source>
</reference>